<dbReference type="KEGG" id="psyt:DSAG12_00937"/>
<evidence type="ECO:0000313" key="7">
    <source>
        <dbReference type="EMBL" id="QEE15114.2"/>
    </source>
</evidence>
<dbReference type="NCBIfam" id="NF043032">
    <property type="entry name" value="archaea_histone"/>
    <property type="match status" value="1"/>
</dbReference>
<evidence type="ECO:0000313" key="8">
    <source>
        <dbReference type="Proteomes" id="UP000321408"/>
    </source>
</evidence>
<dbReference type="EMBL" id="CP042905">
    <property type="protein sequence ID" value="QEE15114.2"/>
    <property type="molecule type" value="Genomic_DNA"/>
</dbReference>
<dbReference type="Gene3D" id="1.10.20.10">
    <property type="entry name" value="Histone, subunit A"/>
    <property type="match status" value="1"/>
</dbReference>
<reference evidence="7 8" key="2">
    <citation type="journal article" date="2024" name="Int. J. Syst. Evol. Microbiol.">
        <title>Promethearchaeum syntrophicum gen. nov., sp. nov., an anaerobic, obligately syntrophic archaeon, the first isolate of the lineage 'Asgard' archaea, and proposal of the new archaeal phylum Promethearchaeota phyl. nov. and kingdom Promethearchaeati regn. nov.</title>
        <authorList>
            <person name="Imachi H."/>
            <person name="Nobu M.K."/>
            <person name="Kato S."/>
            <person name="Takaki Y."/>
            <person name="Miyazaki M."/>
            <person name="Miyata M."/>
            <person name="Ogawara M."/>
            <person name="Saito Y."/>
            <person name="Sakai S."/>
            <person name="Tahara Y.O."/>
            <person name="Takano Y."/>
            <person name="Tasumi E."/>
            <person name="Uematsu K."/>
            <person name="Yoshimura T."/>
            <person name="Itoh T."/>
            <person name="Ohkuma M."/>
            <person name="Takai K."/>
        </authorList>
    </citation>
    <scope>NUCLEOTIDE SEQUENCE [LARGE SCALE GENOMIC DNA]</scope>
    <source>
        <strain evidence="7 8">MK-D1</strain>
    </source>
</reference>
<keyword evidence="8" id="KW-1185">Reference proteome</keyword>
<proteinExistence type="inferred from homology"/>
<dbReference type="GO" id="GO:0005694">
    <property type="term" value="C:chromosome"/>
    <property type="evidence" value="ECO:0007669"/>
    <property type="project" value="UniProtKB-SubCell"/>
</dbReference>
<protein>
    <submittedName>
        <fullName evidence="7">Histone</fullName>
    </submittedName>
</protein>
<dbReference type="AlphaFoldDB" id="A0A5B9D7L9"/>
<dbReference type="Pfam" id="PF00808">
    <property type="entry name" value="CBFD_NFYB_HMF"/>
    <property type="match status" value="1"/>
</dbReference>
<sequence length="83" mass="9613">MKIIVEYSKKRRILKMKVFAWSPIRELMKKSGAEMVSRDAVDELIVYLEKVAKNLTNKALEMSRHSGRKKLTKADMEMAISLV</sequence>
<keyword evidence="5" id="KW-0963">Cytoplasm</keyword>
<comment type="subcellular location">
    <subcellularLocation>
        <location evidence="1">Chromosome</location>
    </subcellularLocation>
    <subcellularLocation>
        <location evidence="2">Cytoplasm</location>
    </subcellularLocation>
</comment>
<organism evidence="7 8">
    <name type="scientific">Promethearchaeum syntrophicum</name>
    <dbReference type="NCBI Taxonomy" id="2594042"/>
    <lineage>
        <taxon>Archaea</taxon>
        <taxon>Promethearchaeati</taxon>
        <taxon>Promethearchaeota</taxon>
        <taxon>Promethearchaeia</taxon>
        <taxon>Promethearchaeales</taxon>
        <taxon>Promethearchaeaceae</taxon>
        <taxon>Promethearchaeum</taxon>
    </lineage>
</organism>
<keyword evidence="6" id="KW-0238">DNA-binding</keyword>
<dbReference type="InterPro" id="IPR003958">
    <property type="entry name" value="CBFA_NFYB_domain"/>
</dbReference>
<dbReference type="InterPro" id="IPR050947">
    <property type="entry name" value="Archaeal_histone_HMF"/>
</dbReference>
<dbReference type="GO" id="GO:0046982">
    <property type="term" value="F:protein heterodimerization activity"/>
    <property type="evidence" value="ECO:0007669"/>
    <property type="project" value="InterPro"/>
</dbReference>
<dbReference type="PANTHER" id="PTHR47828">
    <property type="entry name" value="ARCHAEAL HISTONE A"/>
    <property type="match status" value="1"/>
</dbReference>
<dbReference type="InterPro" id="IPR009072">
    <property type="entry name" value="Histone-fold"/>
</dbReference>
<evidence type="ECO:0000256" key="2">
    <source>
        <dbReference type="ARBA" id="ARBA00004496"/>
    </source>
</evidence>
<evidence type="ECO:0000256" key="1">
    <source>
        <dbReference type="ARBA" id="ARBA00004286"/>
    </source>
</evidence>
<dbReference type="CDD" id="cd22909">
    <property type="entry name" value="HFD_archaea_histone-like"/>
    <property type="match status" value="1"/>
</dbReference>
<dbReference type="GO" id="GO:0005737">
    <property type="term" value="C:cytoplasm"/>
    <property type="evidence" value="ECO:0007669"/>
    <property type="project" value="UniProtKB-SubCell"/>
</dbReference>
<comment type="similarity">
    <text evidence="3">Belongs to the archaeal histone HMF family.</text>
</comment>
<evidence type="ECO:0000256" key="4">
    <source>
        <dbReference type="ARBA" id="ARBA00022454"/>
    </source>
</evidence>
<dbReference type="OrthoDB" id="7514at2157"/>
<reference evidence="7 8" key="1">
    <citation type="journal article" date="2020" name="Nature">
        <title>Isolation of an archaeon at the prokaryote-eukaryote interface.</title>
        <authorList>
            <person name="Imachi H."/>
            <person name="Nobu M.K."/>
            <person name="Nakahara N."/>
            <person name="Morono Y."/>
            <person name="Ogawara M."/>
            <person name="Takaki Y."/>
            <person name="Takano Y."/>
            <person name="Uematsu K."/>
            <person name="Ikuta T."/>
            <person name="Ito M."/>
            <person name="Matsui Y."/>
            <person name="Miyazaki M."/>
            <person name="Murata K."/>
            <person name="Saito Y."/>
            <person name="Sakai S."/>
            <person name="Song C."/>
            <person name="Tasumi E."/>
            <person name="Yamanaka Y."/>
            <person name="Yamaguchi T."/>
            <person name="Kamagata Y."/>
            <person name="Tamaki H."/>
            <person name="Takai K."/>
        </authorList>
    </citation>
    <scope>NUCLEOTIDE SEQUENCE [LARGE SCALE GENOMIC DNA]</scope>
    <source>
        <strain evidence="7 8">MK-D1</strain>
    </source>
</reference>
<keyword evidence="4" id="KW-0158">Chromosome</keyword>
<evidence type="ECO:0000256" key="5">
    <source>
        <dbReference type="ARBA" id="ARBA00022490"/>
    </source>
</evidence>
<evidence type="ECO:0000256" key="3">
    <source>
        <dbReference type="ARBA" id="ARBA00008264"/>
    </source>
</evidence>
<dbReference type="GO" id="GO:0003677">
    <property type="term" value="F:DNA binding"/>
    <property type="evidence" value="ECO:0007669"/>
    <property type="project" value="UniProtKB-KW"/>
</dbReference>
<evidence type="ECO:0000256" key="6">
    <source>
        <dbReference type="ARBA" id="ARBA00023125"/>
    </source>
</evidence>
<accession>A0A5B9D7L9</accession>
<name>A0A5B9D7L9_9ARCH</name>
<dbReference type="InterPro" id="IPR050004">
    <property type="entry name" value="HmfB-like"/>
</dbReference>
<dbReference type="Proteomes" id="UP000321408">
    <property type="component" value="Chromosome"/>
</dbReference>
<dbReference type="SUPFAM" id="SSF47113">
    <property type="entry name" value="Histone-fold"/>
    <property type="match status" value="1"/>
</dbReference>
<gene>
    <name evidence="7" type="ORF">DSAG12_00937</name>
</gene>
<dbReference type="PANTHER" id="PTHR47828:SF1">
    <property type="entry name" value="ARCHAEAL HISTONE A"/>
    <property type="match status" value="1"/>
</dbReference>